<accession>A0ABP6LFU4</accession>
<comment type="caution">
    <text evidence="2">The sequence shown here is derived from an EMBL/GenBank/DDBJ whole genome shotgun (WGS) entry which is preliminary data.</text>
</comment>
<evidence type="ECO:0000313" key="2">
    <source>
        <dbReference type="EMBL" id="GAA3042559.1"/>
    </source>
</evidence>
<dbReference type="PANTHER" id="PTHR33930:SF2">
    <property type="entry name" value="BLR3452 PROTEIN"/>
    <property type="match status" value="1"/>
</dbReference>
<dbReference type="EMBL" id="BAAAVS010000043">
    <property type="protein sequence ID" value="GAA3042559.1"/>
    <property type="molecule type" value="Genomic_DNA"/>
</dbReference>
<feature type="domain" description="Carboxymuconolactone decarboxylase-like" evidence="1">
    <location>
        <begin position="22"/>
        <end position="89"/>
    </location>
</feature>
<dbReference type="SUPFAM" id="SSF69118">
    <property type="entry name" value="AhpD-like"/>
    <property type="match status" value="1"/>
</dbReference>
<reference evidence="3" key="1">
    <citation type="journal article" date="2019" name="Int. J. Syst. Evol. Microbiol.">
        <title>The Global Catalogue of Microorganisms (GCM) 10K type strain sequencing project: providing services to taxonomists for standard genome sequencing and annotation.</title>
        <authorList>
            <consortium name="The Broad Institute Genomics Platform"/>
            <consortium name="The Broad Institute Genome Sequencing Center for Infectious Disease"/>
            <person name="Wu L."/>
            <person name="Ma J."/>
        </authorList>
    </citation>
    <scope>NUCLEOTIDE SEQUENCE [LARGE SCALE GENOMIC DNA]</scope>
    <source>
        <strain evidence="3">JCM 14234</strain>
    </source>
</reference>
<gene>
    <name evidence="2" type="ORF">GCM10010528_22880</name>
</gene>
<dbReference type="InterPro" id="IPR003779">
    <property type="entry name" value="CMD-like"/>
</dbReference>
<sequence>MSDEEPGLWSPALDTLRSWDPLWAQACNSMSTDPWRAGVLDDRFLELVGVALNASCTTLDAAAVRRHIRAALTAGATRDEVLFVIKCATVVSVHSLSVAAPILAAEMADARVPEPETAPPTPSCDAIRTAGQWNDAWDPFLQLDPGWTEQFMSVGVNIYTANVLSPMEIELLSIALDASVTHLYTPGIRRHIHQALAVGATPEQILTVLHLCVNQGVQSVNLAVPILEEELARRSKQPITTTDSEL</sequence>
<keyword evidence="3" id="KW-1185">Reference proteome</keyword>
<dbReference type="PANTHER" id="PTHR33930">
    <property type="entry name" value="ALKYL HYDROPEROXIDE REDUCTASE AHPD"/>
    <property type="match status" value="1"/>
</dbReference>
<dbReference type="InterPro" id="IPR029032">
    <property type="entry name" value="AhpD-like"/>
</dbReference>
<protein>
    <recommendedName>
        <fullName evidence="1">Carboxymuconolactone decarboxylase-like domain-containing protein</fullName>
    </recommendedName>
</protein>
<name>A0ABP6LFU4_9ACTN</name>
<organism evidence="2 3">
    <name type="scientific">Gordonia defluvii</name>
    <dbReference type="NCBI Taxonomy" id="283718"/>
    <lineage>
        <taxon>Bacteria</taxon>
        <taxon>Bacillati</taxon>
        <taxon>Actinomycetota</taxon>
        <taxon>Actinomycetes</taxon>
        <taxon>Mycobacteriales</taxon>
        <taxon>Gordoniaceae</taxon>
        <taxon>Gordonia</taxon>
    </lineage>
</organism>
<evidence type="ECO:0000313" key="3">
    <source>
        <dbReference type="Proteomes" id="UP001501035"/>
    </source>
</evidence>
<evidence type="ECO:0000259" key="1">
    <source>
        <dbReference type="Pfam" id="PF02627"/>
    </source>
</evidence>
<dbReference type="Gene3D" id="1.20.1290.10">
    <property type="entry name" value="AhpD-like"/>
    <property type="match status" value="1"/>
</dbReference>
<dbReference type="Pfam" id="PF02627">
    <property type="entry name" value="CMD"/>
    <property type="match status" value="1"/>
</dbReference>
<dbReference type="RefSeq" id="WP_344716763.1">
    <property type="nucleotide sequence ID" value="NZ_BAAAVS010000043.1"/>
</dbReference>
<proteinExistence type="predicted"/>
<dbReference type="Proteomes" id="UP001501035">
    <property type="component" value="Unassembled WGS sequence"/>
</dbReference>